<dbReference type="RefSeq" id="WP_034715688.1">
    <property type="nucleotide sequence ID" value="NZ_AWQS01000052.1"/>
</dbReference>
<evidence type="ECO:0000256" key="9">
    <source>
        <dbReference type="ARBA" id="ARBA00022989"/>
    </source>
</evidence>
<gene>
    <name evidence="17" type="ORF">N864_22030</name>
</gene>
<keyword evidence="13" id="KW-1208">Phospholipid metabolism</keyword>
<dbReference type="GO" id="GO:0016020">
    <property type="term" value="C:membrane"/>
    <property type="evidence" value="ECO:0007669"/>
    <property type="project" value="InterPro"/>
</dbReference>
<accession>W9GR34</accession>
<dbReference type="InterPro" id="IPR000462">
    <property type="entry name" value="CDP-OH_P_trans"/>
</dbReference>
<dbReference type="AlphaFoldDB" id="W9GR34"/>
<evidence type="ECO:0000256" key="5">
    <source>
        <dbReference type="ARBA" id="ARBA00017171"/>
    </source>
</evidence>
<evidence type="ECO:0000256" key="7">
    <source>
        <dbReference type="ARBA" id="ARBA00022679"/>
    </source>
</evidence>
<comment type="caution">
    <text evidence="17">The sequence shown here is derived from an EMBL/GenBank/DDBJ whole genome shotgun (WGS) entry which is preliminary data.</text>
</comment>
<keyword evidence="8 16" id="KW-0812">Transmembrane</keyword>
<comment type="similarity">
    <text evidence="3 15">Belongs to the CDP-alcohol phosphatidyltransferase class-I family.</text>
</comment>
<evidence type="ECO:0000256" key="3">
    <source>
        <dbReference type="ARBA" id="ARBA00010441"/>
    </source>
</evidence>
<evidence type="ECO:0000256" key="15">
    <source>
        <dbReference type="RuleBase" id="RU003750"/>
    </source>
</evidence>
<dbReference type="Pfam" id="PF01066">
    <property type="entry name" value="CDP-OH_P_transf"/>
    <property type="match status" value="1"/>
</dbReference>
<dbReference type="GO" id="GO:0012505">
    <property type="term" value="C:endomembrane system"/>
    <property type="evidence" value="ECO:0007669"/>
    <property type="project" value="UniProtKB-SubCell"/>
</dbReference>
<comment type="subcellular location">
    <subcellularLocation>
        <location evidence="2">Endomembrane system</location>
        <topology evidence="2">Multi-pass membrane protein</topology>
    </subcellularLocation>
</comment>
<evidence type="ECO:0000256" key="14">
    <source>
        <dbReference type="ARBA" id="ARBA00032361"/>
    </source>
</evidence>
<dbReference type="EMBL" id="AWQS01000052">
    <property type="protein sequence ID" value="EWT06349.1"/>
    <property type="molecule type" value="Genomic_DNA"/>
</dbReference>
<dbReference type="InterPro" id="IPR048254">
    <property type="entry name" value="CDP_ALCOHOL_P_TRANSF_CS"/>
</dbReference>
<keyword evidence="6" id="KW-0444">Lipid biosynthesis</keyword>
<evidence type="ECO:0000256" key="6">
    <source>
        <dbReference type="ARBA" id="ARBA00022516"/>
    </source>
</evidence>
<dbReference type="Proteomes" id="UP000019494">
    <property type="component" value="Unassembled WGS sequence"/>
</dbReference>
<feature type="transmembrane region" description="Helical" evidence="16">
    <location>
        <begin position="133"/>
        <end position="152"/>
    </location>
</feature>
<dbReference type="PANTHER" id="PTHR14269">
    <property type="entry name" value="CDP-DIACYLGLYCEROL--GLYCEROL-3-PHOSPHATE 3-PHOSPHATIDYLTRANSFERASE-RELATED"/>
    <property type="match status" value="1"/>
</dbReference>
<dbReference type="PANTHER" id="PTHR14269:SF61">
    <property type="entry name" value="CDP-DIACYLGLYCEROL--SERINE O-PHOSPHATIDYLTRANSFERASE"/>
    <property type="match status" value="1"/>
</dbReference>
<keyword evidence="7 15" id="KW-0808">Transferase</keyword>
<feature type="transmembrane region" description="Helical" evidence="16">
    <location>
        <begin position="225"/>
        <end position="242"/>
    </location>
</feature>
<reference evidence="18" key="1">
    <citation type="submission" date="2013-08" db="EMBL/GenBank/DDBJ databases">
        <title>Intrasporangium oryzae NRRL B-24470.</title>
        <authorList>
            <person name="Liu H."/>
            <person name="Wang G."/>
        </authorList>
    </citation>
    <scope>NUCLEOTIDE SEQUENCE [LARGE SCALE GENOMIC DNA]</scope>
    <source>
        <strain evidence="18">Q5-1</strain>
    </source>
</reference>
<evidence type="ECO:0000256" key="12">
    <source>
        <dbReference type="ARBA" id="ARBA00023209"/>
    </source>
</evidence>
<dbReference type="GO" id="GO:0003882">
    <property type="term" value="F:CDP-diacylglycerol-serine O-phosphatidyltransferase activity"/>
    <property type="evidence" value="ECO:0007669"/>
    <property type="project" value="UniProtKB-EC"/>
</dbReference>
<evidence type="ECO:0000256" key="8">
    <source>
        <dbReference type="ARBA" id="ARBA00022692"/>
    </source>
</evidence>
<protein>
    <recommendedName>
        <fullName evidence="5">CDP-diacylglycerol--serine O-phosphatidyltransferase</fullName>
        <ecNumber evidence="4">2.7.8.8</ecNumber>
    </recommendedName>
    <alternativeName>
        <fullName evidence="14">Phosphatidylserine synthase</fullName>
    </alternativeName>
</protein>
<dbReference type="InterPro" id="IPR050324">
    <property type="entry name" value="CDP-alcohol_PTase-I"/>
</dbReference>
<comment type="catalytic activity">
    <reaction evidence="1">
        <text>a CDP-1,2-diacyl-sn-glycerol + L-serine = a 1,2-diacyl-sn-glycero-3-phospho-L-serine + CMP + H(+)</text>
        <dbReference type="Rhea" id="RHEA:16913"/>
        <dbReference type="ChEBI" id="CHEBI:15378"/>
        <dbReference type="ChEBI" id="CHEBI:33384"/>
        <dbReference type="ChEBI" id="CHEBI:57262"/>
        <dbReference type="ChEBI" id="CHEBI:58332"/>
        <dbReference type="ChEBI" id="CHEBI:60377"/>
        <dbReference type="EC" id="2.7.8.8"/>
    </reaction>
</comment>
<dbReference type="Gene3D" id="1.20.120.1760">
    <property type="match status" value="1"/>
</dbReference>
<dbReference type="PROSITE" id="PS00379">
    <property type="entry name" value="CDP_ALCOHOL_P_TRANSF"/>
    <property type="match status" value="1"/>
</dbReference>
<dbReference type="GO" id="GO:0008654">
    <property type="term" value="P:phospholipid biosynthetic process"/>
    <property type="evidence" value="ECO:0007669"/>
    <property type="project" value="UniProtKB-KW"/>
</dbReference>
<keyword evidence="12" id="KW-0594">Phospholipid biosynthesis</keyword>
<evidence type="ECO:0000256" key="16">
    <source>
        <dbReference type="SAM" id="Phobius"/>
    </source>
</evidence>
<keyword evidence="10" id="KW-0443">Lipid metabolism</keyword>
<feature type="transmembrane region" description="Helical" evidence="16">
    <location>
        <begin position="164"/>
        <end position="184"/>
    </location>
</feature>
<evidence type="ECO:0000256" key="1">
    <source>
        <dbReference type="ARBA" id="ARBA00000287"/>
    </source>
</evidence>
<evidence type="ECO:0000256" key="11">
    <source>
        <dbReference type="ARBA" id="ARBA00023136"/>
    </source>
</evidence>
<evidence type="ECO:0000313" key="18">
    <source>
        <dbReference type="Proteomes" id="UP000019494"/>
    </source>
</evidence>
<keyword evidence="11 16" id="KW-0472">Membrane</keyword>
<sequence>MTAEGGRRTGRRRTIRPARGWRLVSVSGARVVSLRRLDPRTRARVMLPSLFTLGNMICGFSSVLLSFQGRFGLAAALVAVSIALDISDGAVARKVGAITPFGLQFDSLADLISFGIAPAVLVYTWALPQYAHLAWFGAMFWLACAAYRLARFNVTIDPLADKRYFIGLPSPGAAGVVIATVFAIDGPLYGWAPVLPVAAGVLPAALMATSFRFRSFRSLLSRDHLALTGVLVAAVIVGLLLAPGHTGLVLAYGYVLTSPLGWLTAPLRRRWFGPDAVAPPRHAMPSVLLPIADPEAADEEELLLDGDDPTR</sequence>
<name>W9GR34_9MICO</name>
<evidence type="ECO:0000256" key="10">
    <source>
        <dbReference type="ARBA" id="ARBA00023098"/>
    </source>
</evidence>
<evidence type="ECO:0000256" key="13">
    <source>
        <dbReference type="ARBA" id="ARBA00023264"/>
    </source>
</evidence>
<feature type="transmembrane region" description="Helical" evidence="16">
    <location>
        <begin position="45"/>
        <end position="65"/>
    </location>
</feature>
<dbReference type="InterPro" id="IPR004533">
    <property type="entry name" value="CDP-diaglyc--ser_O-PTrfase"/>
</dbReference>
<dbReference type="InterPro" id="IPR043130">
    <property type="entry name" value="CDP-OH_PTrfase_TM_dom"/>
</dbReference>
<dbReference type="NCBIfam" id="TIGR00473">
    <property type="entry name" value="pssA"/>
    <property type="match status" value="1"/>
</dbReference>
<organism evidence="17 18">
    <name type="scientific">Intrasporangium chromatireducens Q5-1</name>
    <dbReference type="NCBI Taxonomy" id="584657"/>
    <lineage>
        <taxon>Bacteria</taxon>
        <taxon>Bacillati</taxon>
        <taxon>Actinomycetota</taxon>
        <taxon>Actinomycetes</taxon>
        <taxon>Micrococcales</taxon>
        <taxon>Intrasporangiaceae</taxon>
        <taxon>Intrasporangium</taxon>
    </lineage>
</organism>
<evidence type="ECO:0000256" key="4">
    <source>
        <dbReference type="ARBA" id="ARBA00013174"/>
    </source>
</evidence>
<keyword evidence="9 16" id="KW-1133">Transmembrane helix</keyword>
<evidence type="ECO:0000256" key="2">
    <source>
        <dbReference type="ARBA" id="ARBA00004127"/>
    </source>
</evidence>
<dbReference type="EC" id="2.7.8.8" evidence="4"/>
<evidence type="ECO:0000313" key="17">
    <source>
        <dbReference type="EMBL" id="EWT06349.1"/>
    </source>
</evidence>
<proteinExistence type="inferred from homology"/>
<feature type="transmembrane region" description="Helical" evidence="16">
    <location>
        <begin position="190"/>
        <end position="213"/>
    </location>
</feature>
<dbReference type="PATRIC" id="fig|584657.3.peg.1717"/>
<keyword evidence="18" id="KW-1185">Reference proteome</keyword>